<evidence type="ECO:0000259" key="1">
    <source>
        <dbReference type="Pfam" id="PF01593"/>
    </source>
</evidence>
<dbReference type="Proteomes" id="UP001432128">
    <property type="component" value="Chromosome"/>
</dbReference>
<keyword evidence="3" id="KW-1185">Reference proteome</keyword>
<dbReference type="PANTHER" id="PTHR42923">
    <property type="entry name" value="PROTOPORPHYRINOGEN OXIDASE"/>
    <property type="match status" value="1"/>
</dbReference>
<dbReference type="SUPFAM" id="SSF54373">
    <property type="entry name" value="FAD-linked reductases, C-terminal domain"/>
    <property type="match status" value="1"/>
</dbReference>
<dbReference type="EMBL" id="CP108021">
    <property type="protein sequence ID" value="WUM20547.1"/>
    <property type="molecule type" value="Genomic_DNA"/>
</dbReference>
<protein>
    <submittedName>
        <fullName evidence="2">FAD-dependent oxidoreductase</fullName>
    </submittedName>
</protein>
<dbReference type="InterPro" id="IPR050464">
    <property type="entry name" value="Zeta_carotene_desat/Oxidored"/>
</dbReference>
<evidence type="ECO:0000313" key="2">
    <source>
        <dbReference type="EMBL" id="WUM20547.1"/>
    </source>
</evidence>
<dbReference type="PRINTS" id="PR00419">
    <property type="entry name" value="ADXRDTASE"/>
</dbReference>
<dbReference type="Gene3D" id="3.90.660.20">
    <property type="entry name" value="Protoporphyrinogen oxidase, mitochondrial, domain 2"/>
    <property type="match status" value="1"/>
</dbReference>
<dbReference type="SUPFAM" id="SSF51905">
    <property type="entry name" value="FAD/NAD(P)-binding domain"/>
    <property type="match status" value="1"/>
</dbReference>
<dbReference type="InterPro" id="IPR036188">
    <property type="entry name" value="FAD/NAD-bd_sf"/>
</dbReference>
<name>A0AAU4K3D8_9NOCA</name>
<dbReference type="KEGG" id="whr:OG579_01485"/>
<evidence type="ECO:0000313" key="3">
    <source>
        <dbReference type="Proteomes" id="UP001432128"/>
    </source>
</evidence>
<sequence>MTSPTTTIAGTGATVRVAVVGAGVSGLVAAYRLRQALGAEAVIDVFDASDTPGGLLASRRLDGQLLDAGAESFIVRRPEAVGLVEELGLAERVVSPTSRRPAILAGGRLRDLPRPTLMGIPADADQVVDLVDAVDVERMRGDVGRPMDWTTGSDRSVGELVADRFGRSVVDRSVDPMLSGVYSCRSDDIGVRASLPALAARLDSGAPDLTTAVNGLLPPPSTAPVFGALDGGYRLLVDRLVQAGGATMHLGSPVSSVDADGARWTVTLDSGPQSSHDAIVIALPAPAAATVVAHAAPQAARGVATVATASTALVMLAITPDVALPEHSGVLMATGEATTAKAITLSSQKWAHLASDGGPGLVRASFGRYGDPVDHLTDDDLVSAAVADLATIVDLAGGSRPLTAADLVDSTVQRWPVGLPRYAPGHRELVASALADVPPGLVFCGSTYDGVGVPACISRAGVAAAQVVTHLADRGPHGGGTMGS</sequence>
<reference evidence="2 3" key="1">
    <citation type="submission" date="2022-10" db="EMBL/GenBank/DDBJ databases">
        <title>The complete genomes of actinobacterial strains from the NBC collection.</title>
        <authorList>
            <person name="Joergensen T.S."/>
            <person name="Alvarez Arevalo M."/>
            <person name="Sterndorff E.B."/>
            <person name="Faurdal D."/>
            <person name="Vuksanovic O."/>
            <person name="Mourched A.-S."/>
            <person name="Charusanti P."/>
            <person name="Shaw S."/>
            <person name="Blin K."/>
            <person name="Weber T."/>
        </authorList>
    </citation>
    <scope>NUCLEOTIDE SEQUENCE [LARGE SCALE GENOMIC DNA]</scope>
    <source>
        <strain evidence="2 3">NBC_00319</strain>
    </source>
</reference>
<dbReference type="Pfam" id="PF01593">
    <property type="entry name" value="Amino_oxidase"/>
    <property type="match status" value="1"/>
</dbReference>
<dbReference type="InterPro" id="IPR002937">
    <property type="entry name" value="Amino_oxidase"/>
</dbReference>
<dbReference type="RefSeq" id="WP_328857823.1">
    <property type="nucleotide sequence ID" value="NZ_CP108021.1"/>
</dbReference>
<feature type="domain" description="Amine oxidase" evidence="1">
    <location>
        <begin position="24"/>
        <end position="467"/>
    </location>
</feature>
<organism evidence="2 3">
    <name type="scientific">Williamsia herbipolensis</name>
    <dbReference type="NCBI Taxonomy" id="1603258"/>
    <lineage>
        <taxon>Bacteria</taxon>
        <taxon>Bacillati</taxon>
        <taxon>Actinomycetota</taxon>
        <taxon>Actinomycetes</taxon>
        <taxon>Mycobacteriales</taxon>
        <taxon>Nocardiaceae</taxon>
        <taxon>Williamsia</taxon>
    </lineage>
</organism>
<gene>
    <name evidence="2" type="ORF">OG579_01485</name>
</gene>
<dbReference type="Gene3D" id="1.10.3110.10">
    <property type="entry name" value="protoporphyrinogen ix oxidase, domain 3"/>
    <property type="match status" value="1"/>
</dbReference>
<dbReference type="Gene3D" id="3.50.50.60">
    <property type="entry name" value="FAD/NAD(P)-binding domain"/>
    <property type="match status" value="1"/>
</dbReference>
<dbReference type="GO" id="GO:0016491">
    <property type="term" value="F:oxidoreductase activity"/>
    <property type="evidence" value="ECO:0007669"/>
    <property type="project" value="InterPro"/>
</dbReference>
<accession>A0AAU4K3D8</accession>
<dbReference type="PANTHER" id="PTHR42923:SF3">
    <property type="entry name" value="PROTOPORPHYRINOGEN OXIDASE"/>
    <property type="match status" value="1"/>
</dbReference>
<dbReference type="AlphaFoldDB" id="A0AAU4K3D8"/>
<proteinExistence type="predicted"/>